<accession>A0A090IV64</accession>
<dbReference type="EMBL" id="JXLU01000133">
    <property type="protein sequence ID" value="KIO71136.1"/>
    <property type="molecule type" value="Genomic_DNA"/>
</dbReference>
<evidence type="ECO:0000256" key="5">
    <source>
        <dbReference type="ARBA" id="ARBA00023285"/>
    </source>
</evidence>
<comment type="cofactor">
    <cofactor evidence="1">
        <name>adenosylcob(III)alamin</name>
        <dbReference type="ChEBI" id="CHEBI:18408"/>
    </cofactor>
</comment>
<dbReference type="EMBL" id="CCRF01000062">
    <property type="protein sequence ID" value="CEE01971.1"/>
    <property type="molecule type" value="Genomic_DNA"/>
</dbReference>
<reference evidence="7 10" key="1">
    <citation type="submission" date="2014-07" db="EMBL/GenBank/DDBJ databases">
        <authorList>
            <person name="Wibberg Daniel"/>
        </authorList>
    </citation>
    <scope>NUCLEOTIDE SEQUENCE [LARGE SCALE GENOMIC DNA]</scope>
</reference>
<dbReference type="RefSeq" id="WP_034770892.1">
    <property type="nucleotide sequence ID" value="NZ_CCRF01000062.1"/>
</dbReference>
<proteinExistence type="inferred from homology"/>
<evidence type="ECO:0000313" key="7">
    <source>
        <dbReference type="EMBL" id="CEE01971.1"/>
    </source>
</evidence>
<protein>
    <submittedName>
        <fullName evidence="8">Methylmalonyl-CoA mutase</fullName>
        <ecNumber evidence="8">5.4.99.2</ecNumber>
    </submittedName>
</protein>
<dbReference type="eggNOG" id="COG1884">
    <property type="taxonomic scope" value="Bacteria"/>
</dbReference>
<dbReference type="GO" id="GO:0004494">
    <property type="term" value="F:methylmalonyl-CoA mutase activity"/>
    <property type="evidence" value="ECO:0007669"/>
    <property type="project" value="UniProtKB-EC"/>
</dbReference>
<dbReference type="Gene3D" id="3.20.20.240">
    <property type="entry name" value="Methylmalonyl-CoA mutase"/>
    <property type="match status" value="1"/>
</dbReference>
<dbReference type="GO" id="GO:0046872">
    <property type="term" value="F:metal ion binding"/>
    <property type="evidence" value="ECO:0007669"/>
    <property type="project" value="InterPro"/>
</dbReference>
<keyword evidence="3" id="KW-0846">Cobalamin</keyword>
<comment type="similarity">
    <text evidence="2">Belongs to the methylmalonyl-CoA mutase family.</text>
</comment>
<dbReference type="PATRIC" id="fig|35841.6.peg.3128"/>
<evidence type="ECO:0000313" key="8">
    <source>
        <dbReference type="EMBL" id="KIO71136.1"/>
    </source>
</evidence>
<dbReference type="SUPFAM" id="SSF51703">
    <property type="entry name" value="Cobalamin (vitamin B12)-dependent enzymes"/>
    <property type="match status" value="1"/>
</dbReference>
<evidence type="ECO:0000256" key="3">
    <source>
        <dbReference type="ARBA" id="ARBA00022628"/>
    </source>
</evidence>
<evidence type="ECO:0000313" key="9">
    <source>
        <dbReference type="Proteomes" id="UP000032076"/>
    </source>
</evidence>
<name>A0A090IV64_9BACI</name>
<evidence type="ECO:0000256" key="4">
    <source>
        <dbReference type="ARBA" id="ARBA00023235"/>
    </source>
</evidence>
<dbReference type="PANTHER" id="PTHR48101">
    <property type="entry name" value="METHYLMALONYL-COA MUTASE, MITOCHONDRIAL-RELATED"/>
    <property type="match status" value="1"/>
</dbReference>
<dbReference type="Proteomes" id="UP000040576">
    <property type="component" value="Unassembled WGS sequence"/>
</dbReference>
<evidence type="ECO:0000256" key="1">
    <source>
        <dbReference type="ARBA" id="ARBA00001922"/>
    </source>
</evidence>
<dbReference type="Proteomes" id="UP000032076">
    <property type="component" value="Unassembled WGS sequence"/>
</dbReference>
<dbReference type="AlphaFoldDB" id="A0A090IV64"/>
<sequence>MKEGNGVKQLSAAIQSTFPDVTYEQWVEAADRALKGKTIGEYYRKTYENITIKPLYTKADLPVGYERMYPATTSDNSWYIAQAVTGKTIEELHKNLLSAIRNGQNSISLTIPDCLDATAFAKLFHHIDVANIPFFIEGEEEVIPFYAFLTEGIKGSAEREKITGWIGTDPVAVFCRNCYSSQMMKMFYSIWQDSLHYMDQQFPNLKTIYVDGTIYEKSGGNAVQQIAFALATAVEHIEQIKKSGWNVEQIFSKIFFGFSISSHFFMEIAKLRAARYLWKKIAESYHVPNVAMDIYAETTNGNKSKLDPYTNMLRIGGEAFAATIGQVQILRVSPYDEVFGEVSALGQRISRNIHHLFREEAKLSLVSDPAGGSYFVESLTQQLIEKAWTLFLTIEDSGGMLSSIIEGKVQNQVAEMKAVKQSDVNQRKTKLIGTNQYVDLTEKLHDPFETAKNQAHSGYLAVSDFYQVIEKVKAGTRLDQFFTKVDQASEGIQPLQCFRLSEPYEKIRFEVAKYENETGEKPTAILINCGDLKDKKLIFDEVSEWLHTAGIATEISQDNDFDKIIKESGKKLYCFCGNDQELTAAFSDIQFIVQKYPDKGFIIAGSKEADIHNKFKQIGVQLILNTQEEQVQCLERIVRFFVKGE</sequence>
<keyword evidence="10" id="KW-1185">Reference proteome</keyword>
<dbReference type="Pfam" id="PF01642">
    <property type="entry name" value="MM_CoA_mutase"/>
    <property type="match status" value="1"/>
</dbReference>
<dbReference type="PANTHER" id="PTHR48101:SF1">
    <property type="entry name" value="METHYLMALONYL-COA MUTASE, LARGE SUBUNIT"/>
    <property type="match status" value="1"/>
</dbReference>
<reference evidence="8 9" key="2">
    <citation type="submission" date="2015-01" db="EMBL/GenBank/DDBJ databases">
        <title>Draft Genome Sequences of Four Bacillus thermoamylovorans Strains, Isolated From Food Products.</title>
        <authorList>
            <person name="Krawcyk A.O."/>
            <person name="Berendsen E.M."/>
            <person name="Eijlander R.T."/>
            <person name="de Jong A."/>
            <person name="Wells-Bennik M."/>
            <person name="Kuipers O.P."/>
        </authorList>
    </citation>
    <scope>NUCLEOTIDE SEQUENCE [LARGE SCALE GENOMIC DNA]</scope>
    <source>
        <strain evidence="8 9">B4167</strain>
    </source>
</reference>
<evidence type="ECO:0000256" key="2">
    <source>
        <dbReference type="ARBA" id="ARBA00008465"/>
    </source>
</evidence>
<dbReference type="GO" id="GO:0031419">
    <property type="term" value="F:cobalamin binding"/>
    <property type="evidence" value="ECO:0007669"/>
    <property type="project" value="UniProtKB-KW"/>
</dbReference>
<keyword evidence="4 8" id="KW-0413">Isomerase</keyword>
<dbReference type="SUPFAM" id="SSF52242">
    <property type="entry name" value="Cobalamin (vitamin B12)-binding domain"/>
    <property type="match status" value="1"/>
</dbReference>
<dbReference type="STRING" id="35841.B4167_3767"/>
<keyword evidence="5" id="KW-0170">Cobalt</keyword>
<dbReference type="Gene3D" id="3.40.50.280">
    <property type="entry name" value="Cobalamin-binding domain"/>
    <property type="match status" value="1"/>
</dbReference>
<feature type="domain" description="Methylmalonyl-CoA mutase alpha/beta chain catalytic" evidence="6">
    <location>
        <begin position="120"/>
        <end position="452"/>
    </location>
</feature>
<dbReference type="OrthoDB" id="9762378at2"/>
<evidence type="ECO:0000259" key="6">
    <source>
        <dbReference type="Pfam" id="PF01642"/>
    </source>
</evidence>
<gene>
    <name evidence="8" type="ORF">B4167_3767</name>
    <name evidence="7" type="ORF">BT1A1_2150</name>
</gene>
<dbReference type="InterPro" id="IPR036724">
    <property type="entry name" value="Cobalamin-bd_sf"/>
</dbReference>
<dbReference type="InterPro" id="IPR016176">
    <property type="entry name" value="Cbl-dep_enz_cat"/>
</dbReference>
<dbReference type="EC" id="5.4.99.2" evidence="8"/>
<dbReference type="InterPro" id="IPR006099">
    <property type="entry name" value="MeMalonylCoA_mutase_a/b_cat"/>
</dbReference>
<organism evidence="7 10">
    <name type="scientific">Caldibacillus thermoamylovorans</name>
    <dbReference type="NCBI Taxonomy" id="35841"/>
    <lineage>
        <taxon>Bacteria</taxon>
        <taxon>Bacillati</taxon>
        <taxon>Bacillota</taxon>
        <taxon>Bacilli</taxon>
        <taxon>Bacillales</taxon>
        <taxon>Bacillaceae</taxon>
        <taxon>Caldibacillus</taxon>
    </lineage>
</organism>
<evidence type="ECO:0000313" key="10">
    <source>
        <dbReference type="Proteomes" id="UP000040576"/>
    </source>
</evidence>